<protein>
    <submittedName>
        <fullName evidence="4">Uncharacterized protein</fullName>
    </submittedName>
</protein>
<keyword evidence="2" id="KW-0812">Transmembrane</keyword>
<dbReference type="VEuPathDB" id="ToxoDB:EBH_0049650"/>
<evidence type="ECO:0000313" key="4">
    <source>
        <dbReference type="EMBL" id="CDJ52417.1"/>
    </source>
</evidence>
<evidence type="ECO:0000256" key="2">
    <source>
        <dbReference type="SAM" id="Phobius"/>
    </source>
</evidence>
<reference evidence="4" key="1">
    <citation type="submission" date="2013-10" db="EMBL/GenBank/DDBJ databases">
        <title>Genomic analysis of the causative agents of coccidiosis in chickens.</title>
        <authorList>
            <person name="Reid A.J."/>
            <person name="Blake D."/>
            <person name="Billington K."/>
            <person name="Browne H."/>
            <person name="Dunn M."/>
            <person name="Hung S."/>
            <person name="Kawahara F."/>
            <person name="Miranda-Saavedra D."/>
            <person name="Mourier T."/>
            <person name="Nagra H."/>
            <person name="Otto T.D."/>
            <person name="Rawlings N."/>
            <person name="Sanchez A."/>
            <person name="Sanders M."/>
            <person name="Subramaniam C."/>
            <person name="Tay Y."/>
            <person name="Dear P."/>
            <person name="Doerig C."/>
            <person name="Gruber A."/>
            <person name="Parkinson J."/>
            <person name="Shirley M."/>
            <person name="Wan K.L."/>
            <person name="Berriman M."/>
            <person name="Tomley F."/>
            <person name="Pain A."/>
        </authorList>
    </citation>
    <scope>NUCLEOTIDE SEQUENCE [LARGE SCALE GENOMIC DNA]</scope>
    <source>
        <strain evidence="4">Houghton</strain>
    </source>
</reference>
<accession>U6LQ26</accession>
<keyword evidence="5" id="KW-1185">Reference proteome</keyword>
<keyword evidence="3" id="KW-0732">Signal</keyword>
<dbReference type="EMBL" id="HG713129">
    <property type="protein sequence ID" value="CDJ52417.1"/>
    <property type="molecule type" value="Genomic_DNA"/>
</dbReference>
<feature type="transmembrane region" description="Helical" evidence="2">
    <location>
        <begin position="56"/>
        <end position="75"/>
    </location>
</feature>
<reference evidence="4" key="2">
    <citation type="submission" date="2013-10" db="EMBL/GenBank/DDBJ databases">
        <authorList>
            <person name="Aslett M."/>
        </authorList>
    </citation>
    <scope>NUCLEOTIDE SEQUENCE [LARGE SCALE GENOMIC DNA]</scope>
    <source>
        <strain evidence="4">Houghton</strain>
    </source>
</reference>
<dbReference type="Proteomes" id="UP000030750">
    <property type="component" value="Unassembled WGS sequence"/>
</dbReference>
<evidence type="ECO:0000313" key="5">
    <source>
        <dbReference type="Proteomes" id="UP000030750"/>
    </source>
</evidence>
<name>U6LQ26_9EIME</name>
<evidence type="ECO:0000256" key="1">
    <source>
        <dbReference type="SAM" id="MobiDB-lite"/>
    </source>
</evidence>
<evidence type="ECO:0000256" key="3">
    <source>
        <dbReference type="SAM" id="SignalP"/>
    </source>
</evidence>
<keyword evidence="2" id="KW-1133">Transmembrane helix</keyword>
<feature type="region of interest" description="Disordered" evidence="1">
    <location>
        <begin position="100"/>
        <end position="122"/>
    </location>
</feature>
<keyword evidence="2" id="KW-0472">Membrane</keyword>
<feature type="chain" id="PRO_5004672745" evidence="3">
    <location>
        <begin position="22"/>
        <end position="122"/>
    </location>
</feature>
<sequence length="122" mass="12824">MFVLPSLSVAFVAVLAEVAEGADVPPANVPGSQFDFSHRRAMALGKGGSLLRQRGLPPLAVVLLVAAVASVFLVFQCFKALQSNKEPNIYAVTTRRLAEGGSDPCDVGRQTEGRKVSQGLVS</sequence>
<feature type="signal peptide" evidence="3">
    <location>
        <begin position="1"/>
        <end position="21"/>
    </location>
</feature>
<organism evidence="4 5">
    <name type="scientific">Eimeria brunetti</name>
    <dbReference type="NCBI Taxonomy" id="51314"/>
    <lineage>
        <taxon>Eukaryota</taxon>
        <taxon>Sar</taxon>
        <taxon>Alveolata</taxon>
        <taxon>Apicomplexa</taxon>
        <taxon>Conoidasida</taxon>
        <taxon>Coccidia</taxon>
        <taxon>Eucoccidiorida</taxon>
        <taxon>Eimeriorina</taxon>
        <taxon>Eimeriidae</taxon>
        <taxon>Eimeria</taxon>
    </lineage>
</organism>
<gene>
    <name evidence="4" type="ORF">EBH_0049650</name>
</gene>
<dbReference type="AlphaFoldDB" id="U6LQ26"/>
<proteinExistence type="predicted"/>